<reference evidence="1" key="1">
    <citation type="submission" date="2022-02" db="EMBL/GenBank/DDBJ databases">
        <title>Plant Genome Project.</title>
        <authorList>
            <person name="Zhang R.-G."/>
        </authorList>
    </citation>
    <scope>NUCLEOTIDE SEQUENCE</scope>
    <source>
        <strain evidence="1">AT1</strain>
    </source>
</reference>
<accession>A0ACC0M0Q9</accession>
<dbReference type="Proteomes" id="UP001062846">
    <property type="component" value="Chromosome 10"/>
</dbReference>
<proteinExistence type="predicted"/>
<gene>
    <name evidence="1" type="ORF">RHMOL_Rhmol10G0105400</name>
</gene>
<sequence length="90" mass="10507">MIVEERTSRVAPNGCSKRRRVSTNQSVHSDLYINLEISSGSTENIPIEEVFKQLKCTREQRKERRDSKSLAFNKLEEKKAQLFLDFFISN</sequence>
<name>A0ACC0M0Q9_RHOML</name>
<evidence type="ECO:0000313" key="1">
    <source>
        <dbReference type="EMBL" id="KAI8534633.1"/>
    </source>
</evidence>
<comment type="caution">
    <text evidence="1">The sequence shown here is derived from an EMBL/GenBank/DDBJ whole genome shotgun (WGS) entry which is preliminary data.</text>
</comment>
<evidence type="ECO:0000313" key="2">
    <source>
        <dbReference type="Proteomes" id="UP001062846"/>
    </source>
</evidence>
<organism evidence="1 2">
    <name type="scientific">Rhododendron molle</name>
    <name type="common">Chinese azalea</name>
    <name type="synonym">Azalea mollis</name>
    <dbReference type="NCBI Taxonomy" id="49168"/>
    <lineage>
        <taxon>Eukaryota</taxon>
        <taxon>Viridiplantae</taxon>
        <taxon>Streptophyta</taxon>
        <taxon>Embryophyta</taxon>
        <taxon>Tracheophyta</taxon>
        <taxon>Spermatophyta</taxon>
        <taxon>Magnoliopsida</taxon>
        <taxon>eudicotyledons</taxon>
        <taxon>Gunneridae</taxon>
        <taxon>Pentapetalae</taxon>
        <taxon>asterids</taxon>
        <taxon>Ericales</taxon>
        <taxon>Ericaceae</taxon>
        <taxon>Ericoideae</taxon>
        <taxon>Rhodoreae</taxon>
        <taxon>Rhododendron</taxon>
    </lineage>
</organism>
<protein>
    <submittedName>
        <fullName evidence="1">Uncharacterized protein</fullName>
    </submittedName>
</protein>
<dbReference type="EMBL" id="CM046397">
    <property type="protein sequence ID" value="KAI8534633.1"/>
    <property type="molecule type" value="Genomic_DNA"/>
</dbReference>
<keyword evidence="2" id="KW-1185">Reference proteome</keyword>